<keyword evidence="1" id="KW-0472">Membrane</keyword>
<evidence type="ECO:0000313" key="2">
    <source>
        <dbReference type="EMBL" id="OHA07670.1"/>
    </source>
</evidence>
<protein>
    <submittedName>
        <fullName evidence="2">Uncharacterized protein</fullName>
    </submittedName>
</protein>
<accession>A0A1G2L7X7</accession>
<keyword evidence="1" id="KW-1133">Transmembrane helix</keyword>
<keyword evidence="1" id="KW-0812">Transmembrane</keyword>
<proteinExistence type="predicted"/>
<feature type="transmembrane region" description="Helical" evidence="1">
    <location>
        <begin position="39"/>
        <end position="66"/>
    </location>
</feature>
<evidence type="ECO:0000313" key="3">
    <source>
        <dbReference type="Proteomes" id="UP000177982"/>
    </source>
</evidence>
<gene>
    <name evidence="2" type="ORF">A2934_05845</name>
</gene>
<organism evidence="2 3">
    <name type="scientific">Candidatus Sungbacteria bacterium RIFCSPLOWO2_01_FULL_47_10</name>
    <dbReference type="NCBI Taxonomy" id="1802276"/>
    <lineage>
        <taxon>Bacteria</taxon>
        <taxon>Candidatus Sungiibacteriota</taxon>
    </lineage>
</organism>
<evidence type="ECO:0000256" key="1">
    <source>
        <dbReference type="SAM" id="Phobius"/>
    </source>
</evidence>
<name>A0A1G2L7X7_9BACT</name>
<dbReference type="Proteomes" id="UP000177982">
    <property type="component" value="Unassembled WGS sequence"/>
</dbReference>
<dbReference type="AlphaFoldDB" id="A0A1G2L7X7"/>
<sequence>MKALLSIIFLGIALIPTWIWVIAYNFLSPESFKLVFFGLVVWFLVLGAIQIVLLVVWVAVVVIMIWGRA</sequence>
<comment type="caution">
    <text evidence="2">The sequence shown here is derived from an EMBL/GenBank/DDBJ whole genome shotgun (WGS) entry which is preliminary data.</text>
</comment>
<reference evidence="2 3" key="1">
    <citation type="journal article" date="2016" name="Nat. Commun.">
        <title>Thousands of microbial genomes shed light on interconnected biogeochemical processes in an aquifer system.</title>
        <authorList>
            <person name="Anantharaman K."/>
            <person name="Brown C.T."/>
            <person name="Hug L.A."/>
            <person name="Sharon I."/>
            <person name="Castelle C.J."/>
            <person name="Probst A.J."/>
            <person name="Thomas B.C."/>
            <person name="Singh A."/>
            <person name="Wilkins M.J."/>
            <person name="Karaoz U."/>
            <person name="Brodie E.L."/>
            <person name="Williams K.H."/>
            <person name="Hubbard S.S."/>
            <person name="Banfield J.F."/>
        </authorList>
    </citation>
    <scope>NUCLEOTIDE SEQUENCE [LARGE SCALE GENOMIC DNA]</scope>
</reference>
<feature type="transmembrane region" description="Helical" evidence="1">
    <location>
        <begin position="7"/>
        <end position="27"/>
    </location>
</feature>
<dbReference type="EMBL" id="MHQO01000005">
    <property type="protein sequence ID" value="OHA07670.1"/>
    <property type="molecule type" value="Genomic_DNA"/>
</dbReference>